<feature type="domain" description="Glycosyltransferase 2-like" evidence="1">
    <location>
        <begin position="15"/>
        <end position="177"/>
    </location>
</feature>
<dbReference type="InterPro" id="IPR001173">
    <property type="entry name" value="Glyco_trans_2-like"/>
</dbReference>
<accession>A0A1F8H2U5</accession>
<dbReference type="InterPro" id="IPR029044">
    <property type="entry name" value="Nucleotide-diphossugar_trans"/>
</dbReference>
<evidence type="ECO:0000313" key="2">
    <source>
        <dbReference type="EMBL" id="OGN31937.1"/>
    </source>
</evidence>
<gene>
    <name evidence="2" type="ORF">A3I92_02570</name>
</gene>
<dbReference type="CDD" id="cd04179">
    <property type="entry name" value="DPM_DPG-synthase_like"/>
    <property type="match status" value="1"/>
</dbReference>
<comment type="caution">
    <text evidence="2">The sequence shown here is derived from an EMBL/GenBank/DDBJ whole genome shotgun (WGS) entry which is preliminary data.</text>
</comment>
<sequence length="255" mass="29369">MDNLKKINAKPKVIVVLPAYNAESTLEWTVGDISRDIVDEVILVDDNSRDKTIEIAKKLNLLVYKHEQNRGYGANQKTCYKMALQRGADIVVMLHPDYQYDPKLIKYFVNFIADGYFDVVLGSRIRSRQEALDGGMPFYKYLANRFLTTLENIVTAQNLSEWHTGMRAYKREVLERIDYDNNSNDFVFDTQMLFKIVGNGFSIGELSIPVRYFPEASSINFRKSVWYGLGTVAECFKYLLRKTVLSLSGLVLKER</sequence>
<proteinExistence type="predicted"/>
<organism evidence="2 3">
    <name type="scientific">Candidatus Yanofskybacteria bacterium RIFCSPLOWO2_02_FULL_43_10b</name>
    <dbReference type="NCBI Taxonomy" id="1802704"/>
    <lineage>
        <taxon>Bacteria</taxon>
        <taxon>Candidatus Yanofskyibacteriota</taxon>
    </lineage>
</organism>
<evidence type="ECO:0000313" key="3">
    <source>
        <dbReference type="Proteomes" id="UP000177676"/>
    </source>
</evidence>
<reference evidence="2 3" key="1">
    <citation type="journal article" date="2016" name="Nat. Commun.">
        <title>Thousands of microbial genomes shed light on interconnected biogeochemical processes in an aquifer system.</title>
        <authorList>
            <person name="Anantharaman K."/>
            <person name="Brown C.T."/>
            <person name="Hug L.A."/>
            <person name="Sharon I."/>
            <person name="Castelle C.J."/>
            <person name="Probst A.J."/>
            <person name="Thomas B.C."/>
            <person name="Singh A."/>
            <person name="Wilkins M.J."/>
            <person name="Karaoz U."/>
            <person name="Brodie E.L."/>
            <person name="Williams K.H."/>
            <person name="Hubbard S.S."/>
            <person name="Banfield J.F."/>
        </authorList>
    </citation>
    <scope>NUCLEOTIDE SEQUENCE [LARGE SCALE GENOMIC DNA]</scope>
</reference>
<dbReference type="SUPFAM" id="SSF53448">
    <property type="entry name" value="Nucleotide-diphospho-sugar transferases"/>
    <property type="match status" value="1"/>
</dbReference>
<evidence type="ECO:0000259" key="1">
    <source>
        <dbReference type="Pfam" id="PF00535"/>
    </source>
</evidence>
<protein>
    <submittedName>
        <fullName evidence="2">Glycosyl transferase family 2</fullName>
    </submittedName>
</protein>
<dbReference type="EMBL" id="MGKS01000024">
    <property type="protein sequence ID" value="OGN31937.1"/>
    <property type="molecule type" value="Genomic_DNA"/>
</dbReference>
<dbReference type="Gene3D" id="3.90.550.10">
    <property type="entry name" value="Spore Coat Polysaccharide Biosynthesis Protein SpsA, Chain A"/>
    <property type="match status" value="1"/>
</dbReference>
<keyword evidence="2" id="KW-0808">Transferase</keyword>
<name>A0A1F8H2U5_9BACT</name>
<dbReference type="InterPro" id="IPR050256">
    <property type="entry name" value="Glycosyltransferase_2"/>
</dbReference>
<dbReference type="PANTHER" id="PTHR48090">
    <property type="entry name" value="UNDECAPRENYL-PHOSPHATE 4-DEOXY-4-FORMAMIDO-L-ARABINOSE TRANSFERASE-RELATED"/>
    <property type="match status" value="1"/>
</dbReference>
<dbReference type="Proteomes" id="UP000177676">
    <property type="component" value="Unassembled WGS sequence"/>
</dbReference>
<dbReference type="AlphaFoldDB" id="A0A1F8H2U5"/>
<dbReference type="Pfam" id="PF00535">
    <property type="entry name" value="Glycos_transf_2"/>
    <property type="match status" value="1"/>
</dbReference>
<dbReference type="PANTHER" id="PTHR48090:SF7">
    <property type="entry name" value="RFBJ PROTEIN"/>
    <property type="match status" value="1"/>
</dbReference>
<dbReference type="GO" id="GO:0016740">
    <property type="term" value="F:transferase activity"/>
    <property type="evidence" value="ECO:0007669"/>
    <property type="project" value="UniProtKB-KW"/>
</dbReference>